<keyword evidence="3" id="KW-1185">Reference proteome</keyword>
<dbReference type="InterPro" id="IPR001789">
    <property type="entry name" value="Sig_transdc_resp-reg_receiver"/>
</dbReference>
<dbReference type="EMBL" id="JOKN01000047">
    <property type="protein sequence ID" value="KEQ55918.1"/>
    <property type="molecule type" value="Genomic_DNA"/>
</dbReference>
<dbReference type="InterPro" id="IPR011006">
    <property type="entry name" value="CheY-like_superfamily"/>
</dbReference>
<evidence type="ECO:0000313" key="2">
    <source>
        <dbReference type="EMBL" id="KEQ55918.1"/>
    </source>
</evidence>
<reference evidence="2 3" key="1">
    <citation type="submission" date="2014-06" db="EMBL/GenBank/DDBJ databases">
        <authorList>
            <person name="Ngugi D.K."/>
            <person name="Blom J."/>
            <person name="Alam I."/>
            <person name="Rashid M."/>
            <person name="Ba Alawi W."/>
            <person name="Zhang G."/>
            <person name="Hikmawan T."/>
            <person name="Guan Y."/>
            <person name="Antunes A."/>
            <person name="Siam R."/>
            <person name="ElDorry H."/>
            <person name="Bajic V."/>
            <person name="Stingl U."/>
        </authorList>
    </citation>
    <scope>NUCLEOTIDE SEQUENCE [LARGE SCALE GENOMIC DNA]</scope>
    <source>
        <strain evidence="2">SCGC AAA799-N04</strain>
    </source>
</reference>
<evidence type="ECO:0000259" key="1">
    <source>
        <dbReference type="PROSITE" id="PS50110"/>
    </source>
</evidence>
<dbReference type="PROSITE" id="PS50110">
    <property type="entry name" value="RESPONSE_REGULATORY"/>
    <property type="match status" value="1"/>
</dbReference>
<dbReference type="Pfam" id="PF00072">
    <property type="entry name" value="Response_reg"/>
    <property type="match status" value="1"/>
</dbReference>
<evidence type="ECO:0000313" key="3">
    <source>
        <dbReference type="Proteomes" id="UP000028059"/>
    </source>
</evidence>
<dbReference type="Gene3D" id="3.40.50.2300">
    <property type="match status" value="1"/>
</dbReference>
<sequence length="59" mass="6614">MTVVKEVHEYDPNAKIILITASDDQKTIQQCIEHGAVSHISKPFDFNSVLKSISESLEK</sequence>
<gene>
    <name evidence="2" type="ORF">AAA799N04_01685</name>
</gene>
<name>A0A081RL45_9ARCH</name>
<dbReference type="GO" id="GO:0000160">
    <property type="term" value="P:phosphorelay signal transduction system"/>
    <property type="evidence" value="ECO:0007669"/>
    <property type="project" value="InterPro"/>
</dbReference>
<comment type="caution">
    <text evidence="2">The sequence shown here is derived from an EMBL/GenBank/DDBJ whole genome shotgun (WGS) entry which is preliminary data.</text>
</comment>
<feature type="domain" description="Response regulatory" evidence="1">
    <location>
        <begin position="1"/>
        <end position="57"/>
    </location>
</feature>
<proteinExistence type="predicted"/>
<dbReference type="SUPFAM" id="SSF52172">
    <property type="entry name" value="CheY-like"/>
    <property type="match status" value="1"/>
</dbReference>
<protein>
    <submittedName>
        <fullName evidence="2">Protein CcdB</fullName>
    </submittedName>
</protein>
<dbReference type="Proteomes" id="UP000028059">
    <property type="component" value="Unassembled WGS sequence"/>
</dbReference>
<accession>A0A081RL45</accession>
<dbReference type="AlphaFoldDB" id="A0A081RL45"/>
<organism evidence="2 3">
    <name type="scientific">Marine Group I thaumarchaeote SCGC AAA799-N04</name>
    <dbReference type="NCBI Taxonomy" id="1502293"/>
    <lineage>
        <taxon>Archaea</taxon>
        <taxon>Nitrososphaerota</taxon>
        <taxon>Marine Group I</taxon>
    </lineage>
</organism>